<evidence type="ECO:0000313" key="8">
    <source>
        <dbReference type="Proteomes" id="UP000006672"/>
    </source>
</evidence>
<feature type="transmembrane region" description="Helical" evidence="5">
    <location>
        <begin position="60"/>
        <end position="82"/>
    </location>
</feature>
<dbReference type="InterPro" id="IPR000276">
    <property type="entry name" value="GPCR_Rhodpsn"/>
</dbReference>
<dbReference type="OrthoDB" id="10011262at2759"/>
<dbReference type="SUPFAM" id="SSF81321">
    <property type="entry name" value="Family A G protein-coupled receptor-like"/>
    <property type="match status" value="1"/>
</dbReference>
<organism evidence="7">
    <name type="scientific">Brugia malayi</name>
    <name type="common">Filarial nematode worm</name>
    <dbReference type="NCBI Taxonomy" id="6279"/>
    <lineage>
        <taxon>Eukaryota</taxon>
        <taxon>Metazoa</taxon>
        <taxon>Ecdysozoa</taxon>
        <taxon>Nematoda</taxon>
        <taxon>Chromadorea</taxon>
        <taxon>Rhabditida</taxon>
        <taxon>Spirurina</taxon>
        <taxon>Spiruromorpha</taxon>
        <taxon>Filarioidea</taxon>
        <taxon>Onchocercidae</taxon>
        <taxon>Brugia</taxon>
    </lineage>
</organism>
<dbReference type="GO" id="GO:0016020">
    <property type="term" value="C:membrane"/>
    <property type="evidence" value="ECO:0007669"/>
    <property type="project" value="UniProtKB-SubCell"/>
</dbReference>
<proteinExistence type="predicted"/>
<dbReference type="GO" id="GO:0008528">
    <property type="term" value="F:G protein-coupled peptide receptor activity"/>
    <property type="evidence" value="ECO:0007669"/>
    <property type="project" value="InterPro"/>
</dbReference>
<feature type="transmembrane region" description="Helical" evidence="5">
    <location>
        <begin position="217"/>
        <end position="239"/>
    </location>
</feature>
<feature type="transmembrane region" description="Helical" evidence="5">
    <location>
        <begin position="102"/>
        <end position="124"/>
    </location>
</feature>
<accession>A0A4E9FQL3</accession>
<dbReference type="WBParaSite" id="Bm17829.1">
    <property type="protein sequence ID" value="Bm17829.1"/>
    <property type="gene ID" value="WBGene00268971"/>
</dbReference>
<dbReference type="AlphaFoldDB" id="A0A4E9FQL3"/>
<keyword evidence="4 5" id="KW-0472">Membrane</keyword>
<name>A0A4E9FQL3_BRUMA</name>
<evidence type="ECO:0000313" key="7">
    <source>
        <dbReference type="EMBL" id="VIO99408.1"/>
    </source>
</evidence>
<dbReference type="PANTHER" id="PTHR46895">
    <property type="entry name" value="PROTEIN CBG20548-RELATED"/>
    <property type="match status" value="1"/>
</dbReference>
<sequence length="387" mass="45126">MSNNATNICLTNQQMRLHGNELEKYLQRFLYPCIVILGITGNVLNLTVLLNRSMRSRSNIFLSALALADIIFLLLLLPNILATYPMFTSNYIYRYIYFHIKIHLLSLTNWVSSAAIWLVVAVCADRLIGIRRPLHAKTDCNKYRTPLLIVVIVTVTGIVNFYQHFQYKCFMRNYCHRTQIYSRCIPINNDGRWFWNRTNPYSATYRNFIDISVTVNAVTTIILPIFLLSFLNILLLCILRNRRDLLLVSTNQRRLPKKKRSLQYLKMEHRVTLMVTLIVTTFIILNGPSAVIHLVNLARKKKLNYNFTLLGNTLVIIDKACNFILFCLTSRHFRARLFQLTQRKVSRFSASFLQIGDSMRRIGSINDDSLQLKQSMKLVQRNYNNNN</sequence>
<evidence type="ECO:0000256" key="2">
    <source>
        <dbReference type="ARBA" id="ARBA00022692"/>
    </source>
</evidence>
<dbReference type="RefSeq" id="XP_042938416.1">
    <property type="nucleotide sequence ID" value="XM_043082482.1"/>
</dbReference>
<feature type="transmembrane region" description="Helical" evidence="5">
    <location>
        <begin position="29"/>
        <end position="48"/>
    </location>
</feature>
<dbReference type="Pfam" id="PF10324">
    <property type="entry name" value="7TM_GPCR_Srw"/>
    <property type="match status" value="1"/>
</dbReference>
<dbReference type="PROSITE" id="PS50262">
    <property type="entry name" value="G_PROTEIN_RECEP_F1_2"/>
    <property type="match status" value="1"/>
</dbReference>
<evidence type="ECO:0000256" key="5">
    <source>
        <dbReference type="SAM" id="Phobius"/>
    </source>
</evidence>
<protein>
    <submittedName>
        <fullName evidence="9">G-protein coupled receptors family 1 profile domain-containing protein</fullName>
    </submittedName>
</protein>
<evidence type="ECO:0000256" key="4">
    <source>
        <dbReference type="ARBA" id="ARBA00023136"/>
    </source>
</evidence>
<dbReference type="EMBL" id="CAAKNF010000195">
    <property type="protein sequence ID" value="VIO99408.1"/>
    <property type="molecule type" value="Genomic_DNA"/>
</dbReference>
<evidence type="ECO:0000256" key="3">
    <source>
        <dbReference type="ARBA" id="ARBA00022989"/>
    </source>
</evidence>
<dbReference type="Proteomes" id="UP000006672">
    <property type="component" value="Unassembled WGS sequence"/>
</dbReference>
<evidence type="ECO:0000259" key="6">
    <source>
        <dbReference type="PROSITE" id="PS50262"/>
    </source>
</evidence>
<dbReference type="STRING" id="6279.A0A5S6PEE8"/>
<evidence type="ECO:0000313" key="9">
    <source>
        <dbReference type="WBParaSite" id="Bm17829.1"/>
    </source>
</evidence>
<dbReference type="InterPro" id="IPR017452">
    <property type="entry name" value="GPCR_Rhodpsn_7TM"/>
</dbReference>
<dbReference type="GeneID" id="66059023"/>
<evidence type="ECO:0000256" key="1">
    <source>
        <dbReference type="ARBA" id="ARBA00004370"/>
    </source>
</evidence>
<dbReference type="PRINTS" id="PR00237">
    <property type="entry name" value="GPCRRHODOPSN"/>
</dbReference>
<feature type="transmembrane region" description="Helical" evidence="5">
    <location>
        <begin position="271"/>
        <end position="295"/>
    </location>
</feature>
<accession>A0A5S6PEE8</accession>
<dbReference type="Gene3D" id="1.20.1070.10">
    <property type="entry name" value="Rhodopsin 7-helix transmembrane proteins"/>
    <property type="match status" value="1"/>
</dbReference>
<reference evidence="7" key="2">
    <citation type="submission" date="2019-04" db="EMBL/GenBank/DDBJ databases">
        <authorList>
            <person name="Howe K."/>
            <person name="Paulini M."/>
            <person name="Williams G."/>
        </authorList>
    </citation>
    <scope>NUCLEOTIDE SEQUENCE [LARGE SCALE GENOMIC DNA]</scope>
    <source>
        <strain evidence="7">FR3</strain>
    </source>
</reference>
<feature type="domain" description="G-protein coupled receptors family 1 profile" evidence="6">
    <location>
        <begin position="41"/>
        <end position="326"/>
    </location>
</feature>
<comment type="subcellular location">
    <subcellularLocation>
        <location evidence="1">Membrane</location>
    </subcellularLocation>
</comment>
<reference evidence="9" key="3">
    <citation type="submission" date="2019-12" db="UniProtKB">
        <authorList>
            <consortium name="WormBaseParasite"/>
        </authorList>
    </citation>
    <scope>IDENTIFICATION</scope>
</reference>
<dbReference type="PANTHER" id="PTHR46895:SF4">
    <property type="entry name" value="G-PROTEIN COUPLED RECEPTORS FAMILY 1 PROFILE DOMAIN-CONTAINING PROTEIN"/>
    <property type="match status" value="1"/>
</dbReference>
<dbReference type="KEGG" id="bmy:BM_BM17829"/>
<dbReference type="InterPro" id="IPR019427">
    <property type="entry name" value="7TM_GPCR_serpentine_rcpt_Srw"/>
</dbReference>
<reference evidence="8" key="1">
    <citation type="journal article" date="2007" name="Science">
        <title>Draft genome of the filarial nematode parasite Brugia malayi.</title>
        <authorList>
            <person name="Ghedin E."/>
            <person name="Wang S."/>
            <person name="Spiro D."/>
            <person name="Caler E."/>
            <person name="Zhao Q."/>
            <person name="Crabtree J."/>
            <person name="Allen J.E."/>
            <person name="Delcher A.L."/>
            <person name="Guiliano D.B."/>
            <person name="Miranda-Saavedra D."/>
            <person name="Angiuoli S.V."/>
            <person name="Creasy T."/>
            <person name="Amedeo P."/>
            <person name="Haas B."/>
            <person name="El-Sayed N.M."/>
            <person name="Wortman J.R."/>
            <person name="Feldblyum T."/>
            <person name="Tallon L."/>
            <person name="Schatz M."/>
            <person name="Shumway M."/>
            <person name="Koo H."/>
            <person name="Salzberg S.L."/>
            <person name="Schobel S."/>
            <person name="Pertea M."/>
            <person name="Pop M."/>
            <person name="White O."/>
            <person name="Barton G.J."/>
            <person name="Carlow C.K."/>
            <person name="Crawford M.J."/>
            <person name="Daub J."/>
            <person name="Dimmic M.W."/>
            <person name="Estes C.F."/>
            <person name="Foster J.M."/>
            <person name="Ganatra M."/>
            <person name="Gregory W.F."/>
            <person name="Johnson N.M."/>
            <person name="Jin J."/>
            <person name="Komuniecki R."/>
            <person name="Korf I."/>
            <person name="Kumar S."/>
            <person name="Laney S."/>
            <person name="Li B.W."/>
            <person name="Li W."/>
            <person name="Lindblom T.H."/>
            <person name="Lustigman S."/>
            <person name="Ma D."/>
            <person name="Maina C.V."/>
            <person name="Martin D.M."/>
            <person name="McCarter J.P."/>
            <person name="McReynolds L."/>
            <person name="Mitreva M."/>
            <person name="Nutman T.B."/>
            <person name="Parkinson J."/>
            <person name="Peregrin-Alvarez J.M."/>
            <person name="Poole C."/>
            <person name="Ren Q."/>
            <person name="Saunders L."/>
            <person name="Sluder A.E."/>
            <person name="Smith K."/>
            <person name="Stanke M."/>
            <person name="Unnasch T.R."/>
            <person name="Ware J."/>
            <person name="Wei A.D."/>
            <person name="Weil G."/>
            <person name="Williams D.J."/>
            <person name="Zhang Y."/>
            <person name="Williams S.A."/>
            <person name="Fraser-Liggett C."/>
            <person name="Slatko B."/>
            <person name="Blaxter M.L."/>
            <person name="Scott A.L."/>
        </authorList>
    </citation>
    <scope>NUCLEOTIDE SEQUENCE</scope>
    <source>
        <strain evidence="8">FR3</strain>
    </source>
</reference>
<gene>
    <name evidence="7 9" type="primary">Bm17829</name>
    <name evidence="7" type="ORF">BM_BM17829</name>
</gene>
<feature type="transmembrane region" description="Helical" evidence="5">
    <location>
        <begin position="307"/>
        <end position="328"/>
    </location>
</feature>
<dbReference type="CDD" id="cd14978">
    <property type="entry name" value="7tmA_FMRFamide_R-like"/>
    <property type="match status" value="1"/>
</dbReference>
<dbReference type="CTD" id="66059023"/>
<keyword evidence="8" id="KW-1185">Reference proteome</keyword>
<keyword evidence="3 5" id="KW-1133">Transmembrane helix</keyword>
<feature type="transmembrane region" description="Helical" evidence="5">
    <location>
        <begin position="145"/>
        <end position="163"/>
    </location>
</feature>
<keyword evidence="2 5" id="KW-0812">Transmembrane</keyword>